<keyword evidence="2" id="KW-1185">Reference proteome</keyword>
<gene>
    <name evidence="1" type="ORF">EZJ43_14455</name>
</gene>
<proteinExistence type="predicted"/>
<reference evidence="1 2" key="1">
    <citation type="submission" date="2019-02" db="EMBL/GenBank/DDBJ databases">
        <title>Pedobacter sp. nov., a novel speices isolated from soil of pinguins habitat in Antarcitica.</title>
        <authorList>
            <person name="He R.-H."/>
        </authorList>
    </citation>
    <scope>NUCLEOTIDE SEQUENCE [LARGE SCALE GENOMIC DNA]</scope>
    <source>
        <strain evidence="1 2">E01020</strain>
    </source>
</reference>
<dbReference type="EMBL" id="SJCY01000011">
    <property type="protein sequence ID" value="TDG35293.1"/>
    <property type="molecule type" value="Genomic_DNA"/>
</dbReference>
<dbReference type="InterPro" id="IPR029044">
    <property type="entry name" value="Nucleotide-diphossugar_trans"/>
</dbReference>
<organism evidence="1 2">
    <name type="scientific">Pedobacter changchengzhani</name>
    <dbReference type="NCBI Taxonomy" id="2529274"/>
    <lineage>
        <taxon>Bacteria</taxon>
        <taxon>Pseudomonadati</taxon>
        <taxon>Bacteroidota</taxon>
        <taxon>Sphingobacteriia</taxon>
        <taxon>Sphingobacteriales</taxon>
        <taxon>Sphingobacteriaceae</taxon>
        <taxon>Pedobacter</taxon>
    </lineage>
</organism>
<sequence length="322" mass="37656">MNRNIITLATGKKFYFDLAINLARSFILWNRDSNIDFYIVTDLPNQLPLDLLNDIKIISIQPNEFGLGFTPKLFLDKVAPPGQTLFIDSDCLIFGNLIKVFERFKGKKVSVVGDYITNGEWFGDIRLICEKFNIPHLPKFNGGIYYLESSEKASEVYSLAREIEKKYDEIGFVRLRNRPNDEVIMALAMQIHNMEPLIDDGTIMSDPQACQGGYEIDVISGERWLLNSFKHPLHQSWYPFKKVEPLVVHFLGSYTQNYPYKREVYRLEKHLNNKLNWHTDLYSKVTIEAPARFKEQFKILFRPVFRLLFGTRRIIKSERIVE</sequence>
<name>A0A4V2ZZX1_9SPHI</name>
<evidence type="ECO:0000313" key="2">
    <source>
        <dbReference type="Proteomes" id="UP000295668"/>
    </source>
</evidence>
<dbReference type="RefSeq" id="WP_133263424.1">
    <property type="nucleotide sequence ID" value="NZ_SJCY01000011.1"/>
</dbReference>
<evidence type="ECO:0008006" key="3">
    <source>
        <dbReference type="Google" id="ProtNLM"/>
    </source>
</evidence>
<comment type="caution">
    <text evidence="1">The sequence shown here is derived from an EMBL/GenBank/DDBJ whole genome shotgun (WGS) entry which is preliminary data.</text>
</comment>
<protein>
    <recommendedName>
        <fullName evidence="3">Glycosyl transferase</fullName>
    </recommendedName>
</protein>
<dbReference type="Proteomes" id="UP000295668">
    <property type="component" value="Unassembled WGS sequence"/>
</dbReference>
<accession>A0A4V2ZZX1</accession>
<evidence type="ECO:0000313" key="1">
    <source>
        <dbReference type="EMBL" id="TDG35293.1"/>
    </source>
</evidence>
<dbReference type="Gene3D" id="3.90.550.10">
    <property type="entry name" value="Spore Coat Polysaccharide Biosynthesis Protein SpsA, Chain A"/>
    <property type="match status" value="1"/>
</dbReference>
<dbReference type="AlphaFoldDB" id="A0A4V2ZZX1"/>
<dbReference type="OrthoDB" id="786757at2"/>
<dbReference type="SUPFAM" id="SSF53448">
    <property type="entry name" value="Nucleotide-diphospho-sugar transferases"/>
    <property type="match status" value="1"/>
</dbReference>